<proteinExistence type="predicted"/>
<gene>
    <name evidence="1" type="ORF">DSO57_1000761</name>
</gene>
<reference evidence="1" key="1">
    <citation type="submission" date="2022-04" db="EMBL/GenBank/DDBJ databases">
        <title>Genome of the entomopathogenic fungus Entomophthora muscae.</title>
        <authorList>
            <person name="Elya C."/>
            <person name="Lovett B.R."/>
            <person name="Lee E."/>
            <person name="Macias A.M."/>
            <person name="Hajek A.E."/>
            <person name="De Bivort B.L."/>
            <person name="Kasson M.T."/>
            <person name="De Fine Licht H.H."/>
            <person name="Stajich J.E."/>
        </authorList>
    </citation>
    <scope>NUCLEOTIDE SEQUENCE</scope>
    <source>
        <strain evidence="1">Berkeley</strain>
    </source>
</reference>
<dbReference type="EMBL" id="QTSX02003552">
    <property type="protein sequence ID" value="KAJ9071086.1"/>
    <property type="molecule type" value="Genomic_DNA"/>
</dbReference>
<sequence length="122" mass="13321">MAYCTVFPKLPNTPNLLGIANIILPVLKFVVFYLAPFLLLLWSTSPDLWSNIFSLVCLVSDDPSSLLHLLSGLLISGEALVKSLTCNNLELYSSDHALLTPLAEELPVSLSLHLESNNLVSL</sequence>
<keyword evidence="2" id="KW-1185">Reference proteome</keyword>
<evidence type="ECO:0000313" key="2">
    <source>
        <dbReference type="Proteomes" id="UP001165960"/>
    </source>
</evidence>
<organism evidence="1 2">
    <name type="scientific">Entomophthora muscae</name>
    <dbReference type="NCBI Taxonomy" id="34485"/>
    <lineage>
        <taxon>Eukaryota</taxon>
        <taxon>Fungi</taxon>
        <taxon>Fungi incertae sedis</taxon>
        <taxon>Zoopagomycota</taxon>
        <taxon>Entomophthoromycotina</taxon>
        <taxon>Entomophthoromycetes</taxon>
        <taxon>Entomophthorales</taxon>
        <taxon>Entomophthoraceae</taxon>
        <taxon>Entomophthora</taxon>
    </lineage>
</organism>
<accession>A0ACC2T948</accession>
<comment type="caution">
    <text evidence="1">The sequence shown here is derived from an EMBL/GenBank/DDBJ whole genome shotgun (WGS) entry which is preliminary data.</text>
</comment>
<evidence type="ECO:0000313" key="1">
    <source>
        <dbReference type="EMBL" id="KAJ9071086.1"/>
    </source>
</evidence>
<dbReference type="Proteomes" id="UP001165960">
    <property type="component" value="Unassembled WGS sequence"/>
</dbReference>
<protein>
    <submittedName>
        <fullName evidence="1">Uncharacterized protein</fullName>
    </submittedName>
</protein>
<name>A0ACC2T948_9FUNG</name>